<protein>
    <submittedName>
        <fullName evidence="3">Uncharacterized protein</fullName>
    </submittedName>
</protein>
<name>A0A6A4IBE5_9AGAR</name>
<feature type="compositionally biased region" description="Low complexity" evidence="1">
    <location>
        <begin position="141"/>
        <end position="164"/>
    </location>
</feature>
<keyword evidence="2" id="KW-0472">Membrane</keyword>
<evidence type="ECO:0000313" key="3">
    <source>
        <dbReference type="EMBL" id="KAE9406045.1"/>
    </source>
</evidence>
<dbReference type="AlphaFoldDB" id="A0A6A4IBE5"/>
<gene>
    <name evidence="3" type="ORF">BT96DRAFT_934533</name>
</gene>
<keyword evidence="2" id="KW-0812">Transmembrane</keyword>
<evidence type="ECO:0000313" key="4">
    <source>
        <dbReference type="Proteomes" id="UP000799118"/>
    </source>
</evidence>
<dbReference type="Proteomes" id="UP000799118">
    <property type="component" value="Unassembled WGS sequence"/>
</dbReference>
<proteinExistence type="predicted"/>
<feature type="region of interest" description="Disordered" evidence="1">
    <location>
        <begin position="140"/>
        <end position="173"/>
    </location>
</feature>
<organism evidence="3 4">
    <name type="scientific">Gymnopus androsaceus JB14</name>
    <dbReference type="NCBI Taxonomy" id="1447944"/>
    <lineage>
        <taxon>Eukaryota</taxon>
        <taxon>Fungi</taxon>
        <taxon>Dikarya</taxon>
        <taxon>Basidiomycota</taxon>
        <taxon>Agaricomycotina</taxon>
        <taxon>Agaricomycetes</taxon>
        <taxon>Agaricomycetidae</taxon>
        <taxon>Agaricales</taxon>
        <taxon>Marasmiineae</taxon>
        <taxon>Omphalotaceae</taxon>
        <taxon>Gymnopus</taxon>
    </lineage>
</organism>
<evidence type="ECO:0000256" key="2">
    <source>
        <dbReference type="SAM" id="Phobius"/>
    </source>
</evidence>
<keyword evidence="2" id="KW-1133">Transmembrane helix</keyword>
<dbReference type="OrthoDB" id="2576311at2759"/>
<reference evidence="3" key="1">
    <citation type="journal article" date="2019" name="Environ. Microbiol.">
        <title>Fungal ecological strategies reflected in gene transcription - a case study of two litter decomposers.</title>
        <authorList>
            <person name="Barbi F."/>
            <person name="Kohler A."/>
            <person name="Barry K."/>
            <person name="Baskaran P."/>
            <person name="Daum C."/>
            <person name="Fauchery L."/>
            <person name="Ihrmark K."/>
            <person name="Kuo A."/>
            <person name="LaButti K."/>
            <person name="Lipzen A."/>
            <person name="Morin E."/>
            <person name="Grigoriev I.V."/>
            <person name="Henrissat B."/>
            <person name="Lindahl B."/>
            <person name="Martin F."/>
        </authorList>
    </citation>
    <scope>NUCLEOTIDE SEQUENCE</scope>
    <source>
        <strain evidence="3">JB14</strain>
    </source>
</reference>
<evidence type="ECO:0000256" key="1">
    <source>
        <dbReference type="SAM" id="MobiDB-lite"/>
    </source>
</evidence>
<sequence>MSASCFGIAKSNYGWAYNSLDQDPCAVATYLGQACNATYTIESLMPGQFYEGPDSEATPCVCSSVFYMMFSACGGCQGSTLFGSWSEYALTVNCETVYPMVFPKPIPNETSIPHWAYADISDLGGGFFASSVEALGDAPETTGGSLPALSTSSLTSTQPTSGPSASGTTNSSKPKLTLPLSISIPIFLLVVISISVVFNKKQRPAPMSCSRLVWPPLSLRRVWSNTPVWTTTCLDATFIIYWMPGQVSWVDLMD</sequence>
<feature type="transmembrane region" description="Helical" evidence="2">
    <location>
        <begin position="176"/>
        <end position="198"/>
    </location>
</feature>
<keyword evidence="4" id="KW-1185">Reference proteome</keyword>
<accession>A0A6A4IBE5</accession>
<dbReference type="EMBL" id="ML769405">
    <property type="protein sequence ID" value="KAE9406045.1"/>
    <property type="molecule type" value="Genomic_DNA"/>
</dbReference>